<evidence type="ECO:0000313" key="2">
    <source>
        <dbReference type="EMBL" id="KAI5448101.1"/>
    </source>
</evidence>
<evidence type="ECO:0000256" key="1">
    <source>
        <dbReference type="SAM" id="MobiDB-lite"/>
    </source>
</evidence>
<proteinExistence type="predicted"/>
<dbReference type="AlphaFoldDB" id="A0A9D5BQZ6"/>
<reference evidence="2 3" key="1">
    <citation type="journal article" date="2022" name="Nat. Genet.">
        <title>Improved pea reference genome and pan-genome highlight genomic features and evolutionary characteristics.</title>
        <authorList>
            <person name="Yang T."/>
            <person name="Liu R."/>
            <person name="Luo Y."/>
            <person name="Hu S."/>
            <person name="Wang D."/>
            <person name="Wang C."/>
            <person name="Pandey M.K."/>
            <person name="Ge S."/>
            <person name="Xu Q."/>
            <person name="Li N."/>
            <person name="Li G."/>
            <person name="Huang Y."/>
            <person name="Saxena R.K."/>
            <person name="Ji Y."/>
            <person name="Li M."/>
            <person name="Yan X."/>
            <person name="He Y."/>
            <person name="Liu Y."/>
            <person name="Wang X."/>
            <person name="Xiang C."/>
            <person name="Varshney R.K."/>
            <person name="Ding H."/>
            <person name="Gao S."/>
            <person name="Zong X."/>
        </authorList>
    </citation>
    <scope>NUCLEOTIDE SEQUENCE [LARGE SCALE GENOMIC DNA]</scope>
    <source>
        <strain evidence="2 3">cv. Zhongwan 6</strain>
    </source>
</reference>
<dbReference type="EMBL" id="JAMSHJ010000001">
    <property type="protein sequence ID" value="KAI5448101.1"/>
    <property type="molecule type" value="Genomic_DNA"/>
</dbReference>
<gene>
    <name evidence="2" type="ORF">KIW84_015502</name>
</gene>
<dbReference type="Gramene" id="Psat01G0550200-T1">
    <property type="protein sequence ID" value="KAI5448101.1"/>
    <property type="gene ID" value="KIW84_015502"/>
</dbReference>
<sequence length="113" mass="12222">MMPESAKTSCRKSLNFSGGARDESSTDRENATVHPCKEASTALQGVEDIDVALRVVGATSVKSLDDIAFDSKINNDNKVFFLNSQCFNGCPQEIAGSASFEDFLLRELKVLQG</sequence>
<feature type="compositionally biased region" description="Polar residues" evidence="1">
    <location>
        <begin position="1"/>
        <end position="16"/>
    </location>
</feature>
<keyword evidence="3" id="KW-1185">Reference proteome</keyword>
<dbReference type="Proteomes" id="UP001058974">
    <property type="component" value="Chromosome 1"/>
</dbReference>
<protein>
    <submittedName>
        <fullName evidence="2">Uncharacterized protein</fullName>
    </submittedName>
</protein>
<feature type="compositionally biased region" description="Basic and acidic residues" evidence="1">
    <location>
        <begin position="20"/>
        <end position="34"/>
    </location>
</feature>
<feature type="region of interest" description="Disordered" evidence="1">
    <location>
        <begin position="1"/>
        <end position="34"/>
    </location>
</feature>
<accession>A0A9D5BQZ6</accession>
<comment type="caution">
    <text evidence="2">The sequence shown here is derived from an EMBL/GenBank/DDBJ whole genome shotgun (WGS) entry which is preliminary data.</text>
</comment>
<name>A0A9D5BQZ6_PEA</name>
<evidence type="ECO:0000313" key="3">
    <source>
        <dbReference type="Proteomes" id="UP001058974"/>
    </source>
</evidence>
<organism evidence="2 3">
    <name type="scientific">Pisum sativum</name>
    <name type="common">Garden pea</name>
    <name type="synonym">Lathyrus oleraceus</name>
    <dbReference type="NCBI Taxonomy" id="3888"/>
    <lineage>
        <taxon>Eukaryota</taxon>
        <taxon>Viridiplantae</taxon>
        <taxon>Streptophyta</taxon>
        <taxon>Embryophyta</taxon>
        <taxon>Tracheophyta</taxon>
        <taxon>Spermatophyta</taxon>
        <taxon>Magnoliopsida</taxon>
        <taxon>eudicotyledons</taxon>
        <taxon>Gunneridae</taxon>
        <taxon>Pentapetalae</taxon>
        <taxon>rosids</taxon>
        <taxon>fabids</taxon>
        <taxon>Fabales</taxon>
        <taxon>Fabaceae</taxon>
        <taxon>Papilionoideae</taxon>
        <taxon>50 kb inversion clade</taxon>
        <taxon>NPAAA clade</taxon>
        <taxon>Hologalegina</taxon>
        <taxon>IRL clade</taxon>
        <taxon>Fabeae</taxon>
        <taxon>Lathyrus</taxon>
    </lineage>
</organism>